<evidence type="ECO:0000256" key="2">
    <source>
        <dbReference type="ARBA" id="ARBA00012720"/>
    </source>
</evidence>
<dbReference type="PANTHER" id="PTHR42697:SF1">
    <property type="entry name" value="ENDONUCLEASE 8"/>
    <property type="match status" value="1"/>
</dbReference>
<keyword evidence="17" id="KW-1185">Reference proteome</keyword>
<dbReference type="GO" id="GO:0003684">
    <property type="term" value="F:damaged DNA binding"/>
    <property type="evidence" value="ECO:0007669"/>
    <property type="project" value="InterPro"/>
</dbReference>
<dbReference type="GO" id="GO:0140078">
    <property type="term" value="F:class I DNA-(apurinic or apyrimidinic site) endonuclease activity"/>
    <property type="evidence" value="ECO:0007669"/>
    <property type="project" value="UniProtKB-EC"/>
</dbReference>
<keyword evidence="8" id="KW-0238">DNA-binding</keyword>
<dbReference type="PANTHER" id="PTHR42697">
    <property type="entry name" value="ENDONUCLEASE 8"/>
    <property type="match status" value="1"/>
</dbReference>
<feature type="domain" description="FPG-type" evidence="14">
    <location>
        <begin position="246"/>
        <end position="278"/>
    </location>
</feature>
<keyword evidence="11" id="KW-0511">Multifunctional enzyme</keyword>
<evidence type="ECO:0000256" key="11">
    <source>
        <dbReference type="ARBA" id="ARBA00023268"/>
    </source>
</evidence>
<keyword evidence="7" id="KW-0862">Zinc</keyword>
<dbReference type="Gene3D" id="3.20.190.10">
    <property type="entry name" value="MutM-like, N-terminal"/>
    <property type="match status" value="1"/>
</dbReference>
<keyword evidence="5 13" id="KW-0863">Zinc-finger</keyword>
<dbReference type="EC" id="4.2.99.18" evidence="2"/>
<evidence type="ECO:0000259" key="15">
    <source>
        <dbReference type="PROSITE" id="PS51068"/>
    </source>
</evidence>
<dbReference type="SUPFAM" id="SSF46946">
    <property type="entry name" value="S13-like H2TH domain"/>
    <property type="match status" value="1"/>
</dbReference>
<dbReference type="Gene3D" id="1.10.8.50">
    <property type="match status" value="1"/>
</dbReference>
<name>A0A5C5VXH4_9BACT</name>
<evidence type="ECO:0000256" key="1">
    <source>
        <dbReference type="ARBA" id="ARBA00009409"/>
    </source>
</evidence>
<keyword evidence="4" id="KW-0227">DNA damage</keyword>
<comment type="similarity">
    <text evidence="1">Belongs to the FPG family.</text>
</comment>
<evidence type="ECO:0000256" key="4">
    <source>
        <dbReference type="ARBA" id="ARBA00022763"/>
    </source>
</evidence>
<evidence type="ECO:0000313" key="16">
    <source>
        <dbReference type="EMBL" id="TWT43338.1"/>
    </source>
</evidence>
<dbReference type="SMART" id="SM00898">
    <property type="entry name" value="Fapy_DNA_glyco"/>
    <property type="match status" value="1"/>
</dbReference>
<evidence type="ECO:0000256" key="13">
    <source>
        <dbReference type="PROSITE-ProRule" id="PRU00391"/>
    </source>
</evidence>
<dbReference type="CDD" id="cd08970">
    <property type="entry name" value="AcNei1_N"/>
    <property type="match status" value="1"/>
</dbReference>
<accession>A0A5C5VXH4</accession>
<dbReference type="InterPro" id="IPR000214">
    <property type="entry name" value="Znf_DNA_glyclase/AP_lyase"/>
</dbReference>
<organism evidence="16 17">
    <name type="scientific">Botrimarina hoheduenensis</name>
    <dbReference type="NCBI Taxonomy" id="2528000"/>
    <lineage>
        <taxon>Bacteria</taxon>
        <taxon>Pseudomonadati</taxon>
        <taxon>Planctomycetota</taxon>
        <taxon>Planctomycetia</taxon>
        <taxon>Pirellulales</taxon>
        <taxon>Lacipirellulaceae</taxon>
        <taxon>Botrimarina</taxon>
    </lineage>
</organism>
<keyword evidence="10" id="KW-0456">Lyase</keyword>
<dbReference type="AlphaFoldDB" id="A0A5C5VXH4"/>
<comment type="caution">
    <text evidence="16">The sequence shown here is derived from an EMBL/GenBank/DDBJ whole genome shotgun (WGS) entry which is preliminary data.</text>
</comment>
<protein>
    <recommendedName>
        <fullName evidence="2">DNA-(apurinic or apyrimidinic site) lyase</fullName>
        <ecNumber evidence="2">4.2.99.18</ecNumber>
    </recommendedName>
</protein>
<evidence type="ECO:0000256" key="8">
    <source>
        <dbReference type="ARBA" id="ARBA00023125"/>
    </source>
</evidence>
<dbReference type="Pfam" id="PF06831">
    <property type="entry name" value="H2TH"/>
    <property type="match status" value="1"/>
</dbReference>
<proteinExistence type="inferred from homology"/>
<dbReference type="EMBL" id="SJPH01000004">
    <property type="protein sequence ID" value="TWT43338.1"/>
    <property type="molecule type" value="Genomic_DNA"/>
</dbReference>
<gene>
    <name evidence="16" type="primary">nei1</name>
    <name evidence="16" type="ORF">Pla111_22890</name>
</gene>
<dbReference type="InterPro" id="IPR035937">
    <property type="entry name" value="FPG_N"/>
</dbReference>
<evidence type="ECO:0000256" key="9">
    <source>
        <dbReference type="ARBA" id="ARBA00023204"/>
    </source>
</evidence>
<evidence type="ECO:0000259" key="14">
    <source>
        <dbReference type="PROSITE" id="PS51066"/>
    </source>
</evidence>
<evidence type="ECO:0000256" key="7">
    <source>
        <dbReference type="ARBA" id="ARBA00022833"/>
    </source>
</evidence>
<reference evidence="16 17" key="1">
    <citation type="submission" date="2019-02" db="EMBL/GenBank/DDBJ databases">
        <title>Deep-cultivation of Planctomycetes and their phenomic and genomic characterization uncovers novel biology.</title>
        <authorList>
            <person name="Wiegand S."/>
            <person name="Jogler M."/>
            <person name="Boedeker C."/>
            <person name="Pinto D."/>
            <person name="Vollmers J."/>
            <person name="Rivas-Marin E."/>
            <person name="Kohn T."/>
            <person name="Peeters S.H."/>
            <person name="Heuer A."/>
            <person name="Rast P."/>
            <person name="Oberbeckmann S."/>
            <person name="Bunk B."/>
            <person name="Jeske O."/>
            <person name="Meyerdierks A."/>
            <person name="Storesund J.E."/>
            <person name="Kallscheuer N."/>
            <person name="Luecker S."/>
            <person name="Lage O.M."/>
            <person name="Pohl T."/>
            <person name="Merkel B.J."/>
            <person name="Hornburger P."/>
            <person name="Mueller R.-W."/>
            <person name="Bruemmer F."/>
            <person name="Labrenz M."/>
            <person name="Spormann A.M."/>
            <person name="Op Den Camp H."/>
            <person name="Overmann J."/>
            <person name="Amann R."/>
            <person name="Jetten M.S.M."/>
            <person name="Mascher T."/>
            <person name="Medema M.H."/>
            <person name="Devos D.P."/>
            <person name="Kaster A.-K."/>
            <person name="Ovreas L."/>
            <person name="Rohde M."/>
            <person name="Galperin M.Y."/>
            <person name="Jogler C."/>
        </authorList>
    </citation>
    <scope>NUCLEOTIDE SEQUENCE [LARGE SCALE GENOMIC DNA]</scope>
    <source>
        <strain evidence="16 17">Pla111</strain>
    </source>
</reference>
<dbReference type="PROSITE" id="PS51068">
    <property type="entry name" value="FPG_CAT"/>
    <property type="match status" value="1"/>
</dbReference>
<dbReference type="SUPFAM" id="SSF81624">
    <property type="entry name" value="N-terminal domain of MutM-like DNA repair proteins"/>
    <property type="match status" value="1"/>
</dbReference>
<keyword evidence="6 16" id="KW-0378">Hydrolase</keyword>
<dbReference type="OrthoDB" id="9800855at2"/>
<dbReference type="GO" id="GO:0000703">
    <property type="term" value="F:oxidized pyrimidine nucleobase lesion DNA N-glycosylase activity"/>
    <property type="evidence" value="ECO:0007669"/>
    <property type="project" value="TreeGrafter"/>
</dbReference>
<dbReference type="Pfam" id="PF01149">
    <property type="entry name" value="Fapy_DNA_glyco"/>
    <property type="match status" value="1"/>
</dbReference>
<evidence type="ECO:0000256" key="5">
    <source>
        <dbReference type="ARBA" id="ARBA00022771"/>
    </source>
</evidence>
<evidence type="ECO:0000256" key="3">
    <source>
        <dbReference type="ARBA" id="ARBA00022723"/>
    </source>
</evidence>
<keyword evidence="16" id="KW-0255">Endonuclease</keyword>
<dbReference type="Proteomes" id="UP000318995">
    <property type="component" value="Unassembled WGS sequence"/>
</dbReference>
<dbReference type="PROSITE" id="PS51066">
    <property type="entry name" value="ZF_FPG_2"/>
    <property type="match status" value="1"/>
</dbReference>
<evidence type="ECO:0000256" key="10">
    <source>
        <dbReference type="ARBA" id="ARBA00023239"/>
    </source>
</evidence>
<dbReference type="GO" id="GO:0006284">
    <property type="term" value="P:base-excision repair"/>
    <property type="evidence" value="ECO:0007669"/>
    <property type="project" value="InterPro"/>
</dbReference>
<feature type="domain" description="Formamidopyrimidine-DNA glycosylase catalytic" evidence="15">
    <location>
        <begin position="2"/>
        <end position="115"/>
    </location>
</feature>
<dbReference type="InterPro" id="IPR010979">
    <property type="entry name" value="Ribosomal_uS13-like_H2TH"/>
</dbReference>
<dbReference type="SUPFAM" id="SSF57716">
    <property type="entry name" value="Glucocorticoid receptor-like (DNA-binding domain)"/>
    <property type="match status" value="1"/>
</dbReference>
<dbReference type="InterPro" id="IPR012319">
    <property type="entry name" value="FPG_cat"/>
</dbReference>
<evidence type="ECO:0000313" key="17">
    <source>
        <dbReference type="Proteomes" id="UP000318995"/>
    </source>
</evidence>
<keyword evidence="3" id="KW-0479">Metal-binding</keyword>
<dbReference type="GO" id="GO:0008270">
    <property type="term" value="F:zinc ion binding"/>
    <property type="evidence" value="ECO:0007669"/>
    <property type="project" value="UniProtKB-KW"/>
</dbReference>
<keyword evidence="12 16" id="KW-0326">Glycosidase</keyword>
<evidence type="ECO:0000256" key="12">
    <source>
        <dbReference type="ARBA" id="ARBA00023295"/>
    </source>
</evidence>
<dbReference type="InterPro" id="IPR015886">
    <property type="entry name" value="H2TH_FPG"/>
</dbReference>
<sequence>MPEGHTIHRVAKDHGSALVGDKLVATSPQGRFAEGARELSGRTLEKIDAVGKHLLYHWRGPRRTWGPILHVHLGLYGKFRLHRLEAPSGSPTGPRSVPEPRGAVRLRLVGPRAAFDLNGPTCCELIDEAQHTALLERLGPDPLRKDADPERAWNRISKSRTGIGALLMNQSVIAGVGNIYRCEVLHLEGIHPDRPGKELLRCEFDAIWERLVELMRIGVRHNRIIISDPADIGKPRGRMTRDERLRIYKKSACPGCGGAIAEWQIAGRKVFACQSCQS</sequence>
<evidence type="ECO:0000256" key="6">
    <source>
        <dbReference type="ARBA" id="ARBA00022801"/>
    </source>
</evidence>
<keyword evidence="9" id="KW-0234">DNA repair</keyword>
<dbReference type="SMART" id="SM01232">
    <property type="entry name" value="H2TH"/>
    <property type="match status" value="1"/>
</dbReference>
<dbReference type="RefSeq" id="WP_146574378.1">
    <property type="nucleotide sequence ID" value="NZ_SJPH01000004.1"/>
</dbReference>
<keyword evidence="16" id="KW-0540">Nuclease</keyword>